<dbReference type="GO" id="GO:0090599">
    <property type="term" value="F:alpha-glucosidase activity"/>
    <property type="evidence" value="ECO:0007669"/>
    <property type="project" value="TreeGrafter"/>
</dbReference>
<reference evidence="15" key="1">
    <citation type="submission" date="2021-02" db="EMBL/GenBank/DDBJ databases">
        <title>First Annotated Genome of the Yellow-green Alga Tribonema minus.</title>
        <authorList>
            <person name="Mahan K.M."/>
        </authorList>
    </citation>
    <scope>NUCLEOTIDE SEQUENCE</scope>
    <source>
        <strain evidence="15">UTEX B ZZ1240</strain>
    </source>
</reference>
<dbReference type="AlphaFoldDB" id="A0A835Z3X1"/>
<dbReference type="GO" id="GO:0030246">
    <property type="term" value="F:carbohydrate binding"/>
    <property type="evidence" value="ECO:0007669"/>
    <property type="project" value="InterPro"/>
</dbReference>
<dbReference type="Gene3D" id="3.20.20.80">
    <property type="entry name" value="Glycosidases"/>
    <property type="match status" value="1"/>
</dbReference>
<dbReference type="FunFam" id="3.20.20.80:FF:000039">
    <property type="entry name" value="Glucosidase, alpha neutral C"/>
    <property type="match status" value="1"/>
</dbReference>
<evidence type="ECO:0000256" key="6">
    <source>
        <dbReference type="ARBA" id="ARBA00022824"/>
    </source>
</evidence>
<evidence type="ECO:0000259" key="13">
    <source>
        <dbReference type="Pfam" id="PF13802"/>
    </source>
</evidence>
<evidence type="ECO:0000256" key="9">
    <source>
        <dbReference type="ARBA" id="ARBA00042895"/>
    </source>
</evidence>
<comment type="subcellular location">
    <subcellularLocation>
        <location evidence="1">Endoplasmic reticulum</location>
    </subcellularLocation>
</comment>
<dbReference type="Pfam" id="PF13802">
    <property type="entry name" value="Gal_mutarotas_2"/>
    <property type="match status" value="1"/>
</dbReference>
<feature type="domain" description="Glycosyl hydrolase family 31 C-terminal" evidence="14">
    <location>
        <begin position="663"/>
        <end position="754"/>
    </location>
</feature>
<feature type="domain" description="Glycoside hydrolase family 31 N-terminal" evidence="13">
    <location>
        <begin position="81"/>
        <end position="280"/>
    </location>
</feature>
<dbReference type="InterPro" id="IPR048395">
    <property type="entry name" value="Glyco_hydro_31_C"/>
</dbReference>
<dbReference type="OrthoDB" id="3237269at2759"/>
<keyword evidence="6" id="KW-0256">Endoplasmic reticulum</keyword>
<feature type="domain" description="Glycoside hydrolase family 31 TIM barrel" evidence="12">
    <location>
        <begin position="318"/>
        <end position="655"/>
    </location>
</feature>
<keyword evidence="8 10" id="KW-0326">Glycosidase</keyword>
<dbReference type="Gene3D" id="2.60.40.1180">
    <property type="entry name" value="Golgi alpha-mannosidase II"/>
    <property type="match status" value="2"/>
</dbReference>
<comment type="caution">
    <text evidence="15">The sequence shown here is derived from an EMBL/GenBank/DDBJ whole genome shotgun (WGS) entry which is preliminary data.</text>
</comment>
<evidence type="ECO:0000256" key="1">
    <source>
        <dbReference type="ARBA" id="ARBA00004240"/>
    </source>
</evidence>
<comment type="pathway">
    <text evidence="2">Glycan metabolism; N-glycan metabolism.</text>
</comment>
<dbReference type="FunFam" id="2.60.40.1180:FF:000023">
    <property type="entry name" value="neutral alpha-glucosidase AB isoform X2"/>
    <property type="match status" value="1"/>
</dbReference>
<accession>A0A835Z3X1</accession>
<sequence>MAVDVKKFRTCQDTGFCRRNRRAIPPRRSLDPASLEVAENGVIRGLVAGGTSGGAPPLQLEVALYESGVARVRITEAAAPNQKPRFNPLRFDAYVNGAPVAAANAAGLLHFEQRKRDGAQGERALPGDAGDAPPADADVPQAHSGKEVIDYGEDGKAVYADGTHESDSQHRQDPGLGEERFDGHVDTKPFGATSVGMDVWFPGSQELYGIPEHAASMALKATTGDGASYSDPYRLYTLDVFEYELDVPMALYGAIPLAVSHGAGGTAAAFWWNPSETFVDGGKGVRWLSESGVVDLMILPGPTPADMFKQYMLLTGAPAMPPHFSVAFHQCRWNYRDEADVAAVDAGFEAEDIPYDVLWLDIEHTDGKRYFTWDKTHFPDPITMQASVENKLAAHGRKMVTIVDPHIKRDDGFYIHKKATALGHYIKDHTGKDFDGWCWSGSSSYLDFTAPEVRQWWAEQFTLENYKGSTRSLHIWNDMNEPSVFNGPEVSMRKDCLSRAGVEHREWHNIYGMYMHRATAEGVQARGLETRPSDPARGFVLSRSFGPGTQRWGPIWTGDNKASWEHLRIATPMLLSISIAGVPFAGADVGGFFGDPSPELFTRWMQAGAYQPFFRSHAHHDSKRREPWVFGVPWTSRIRAAIMARYALLPYWYTLFAQAHSDGMPPMRALWIQYPTDAATFAMDDQWLVGADLLVKPVTTSGASTVEVYFPGADQGTLWYDVDTLEVQRASTHLQQVNAPVDKIPVYQRGGSIIPKQMRLRRSSALMRADPYTLVIALDGAGAAEGTLYLDDGESFDYTTDQGHALRRFTYANGTLSATGVSGLYQPGNAIERIVIIGMVTEPTAITAGDEQLDFRWMQATSELVIRKPGVLVASDFVLRVRS</sequence>
<evidence type="ECO:0000256" key="4">
    <source>
        <dbReference type="ARBA" id="ARBA00022729"/>
    </source>
</evidence>
<dbReference type="CDD" id="cd14752">
    <property type="entry name" value="GH31_N"/>
    <property type="match status" value="1"/>
</dbReference>
<evidence type="ECO:0000256" key="3">
    <source>
        <dbReference type="ARBA" id="ARBA00007806"/>
    </source>
</evidence>
<keyword evidence="5 10" id="KW-0378">Hydrolase</keyword>
<dbReference type="InterPro" id="IPR000322">
    <property type="entry name" value="Glyco_hydro_31_TIM"/>
</dbReference>
<dbReference type="SUPFAM" id="SSF51445">
    <property type="entry name" value="(Trans)glycosidases"/>
    <property type="match status" value="1"/>
</dbReference>
<dbReference type="EMBL" id="JAFCMP010000231">
    <property type="protein sequence ID" value="KAG5182644.1"/>
    <property type="molecule type" value="Genomic_DNA"/>
</dbReference>
<proteinExistence type="inferred from homology"/>
<evidence type="ECO:0000313" key="16">
    <source>
        <dbReference type="Proteomes" id="UP000664859"/>
    </source>
</evidence>
<evidence type="ECO:0000313" key="15">
    <source>
        <dbReference type="EMBL" id="KAG5182644.1"/>
    </source>
</evidence>
<dbReference type="PANTHER" id="PTHR22762:SF54">
    <property type="entry name" value="BCDNA.GH04962"/>
    <property type="match status" value="1"/>
</dbReference>
<dbReference type="GO" id="GO:0005783">
    <property type="term" value="C:endoplasmic reticulum"/>
    <property type="evidence" value="ECO:0007669"/>
    <property type="project" value="UniProtKB-SubCell"/>
</dbReference>
<comment type="similarity">
    <text evidence="3 10">Belongs to the glycosyl hydrolase 31 family.</text>
</comment>
<organism evidence="15 16">
    <name type="scientific">Tribonema minus</name>
    <dbReference type="NCBI Taxonomy" id="303371"/>
    <lineage>
        <taxon>Eukaryota</taxon>
        <taxon>Sar</taxon>
        <taxon>Stramenopiles</taxon>
        <taxon>Ochrophyta</taxon>
        <taxon>PX clade</taxon>
        <taxon>Xanthophyceae</taxon>
        <taxon>Tribonematales</taxon>
        <taxon>Tribonemataceae</taxon>
        <taxon>Tribonema</taxon>
    </lineage>
</organism>
<dbReference type="Gene3D" id="2.60.40.1760">
    <property type="entry name" value="glycosyl hydrolase (family 31)"/>
    <property type="match status" value="1"/>
</dbReference>
<dbReference type="Proteomes" id="UP000664859">
    <property type="component" value="Unassembled WGS sequence"/>
</dbReference>
<keyword evidence="16" id="KW-1185">Reference proteome</keyword>
<keyword evidence="7" id="KW-0325">Glycoprotein</keyword>
<name>A0A835Z3X1_9STRA</name>
<dbReference type="InterPro" id="IPR011013">
    <property type="entry name" value="Gal_mutarotase_sf_dom"/>
</dbReference>
<dbReference type="PANTHER" id="PTHR22762">
    <property type="entry name" value="ALPHA-GLUCOSIDASE"/>
    <property type="match status" value="1"/>
</dbReference>
<evidence type="ECO:0000256" key="10">
    <source>
        <dbReference type="RuleBase" id="RU361185"/>
    </source>
</evidence>
<dbReference type="CDD" id="cd06603">
    <property type="entry name" value="GH31_GANC_GANAB_alpha"/>
    <property type="match status" value="1"/>
</dbReference>
<evidence type="ECO:0000256" key="8">
    <source>
        <dbReference type="ARBA" id="ARBA00023295"/>
    </source>
</evidence>
<dbReference type="GO" id="GO:0006491">
    <property type="term" value="P:N-glycan processing"/>
    <property type="evidence" value="ECO:0007669"/>
    <property type="project" value="TreeGrafter"/>
</dbReference>
<dbReference type="Pfam" id="PF01055">
    <property type="entry name" value="Glyco_hydro_31_2nd"/>
    <property type="match status" value="1"/>
</dbReference>
<dbReference type="InterPro" id="IPR013780">
    <property type="entry name" value="Glyco_hydro_b"/>
</dbReference>
<keyword evidence="4" id="KW-0732">Signal</keyword>
<dbReference type="InterPro" id="IPR025887">
    <property type="entry name" value="Glyco_hydro_31_N_dom"/>
</dbReference>
<gene>
    <name evidence="15" type="ORF">JKP88DRAFT_272130</name>
</gene>
<dbReference type="GO" id="GO:0005975">
    <property type="term" value="P:carbohydrate metabolic process"/>
    <property type="evidence" value="ECO:0007669"/>
    <property type="project" value="InterPro"/>
</dbReference>
<protein>
    <recommendedName>
        <fullName evidence="9">Glucosidase II subunit alpha</fullName>
    </recommendedName>
</protein>
<evidence type="ECO:0000256" key="11">
    <source>
        <dbReference type="SAM" id="MobiDB-lite"/>
    </source>
</evidence>
<evidence type="ECO:0000256" key="7">
    <source>
        <dbReference type="ARBA" id="ARBA00023180"/>
    </source>
</evidence>
<evidence type="ECO:0000256" key="2">
    <source>
        <dbReference type="ARBA" id="ARBA00004833"/>
    </source>
</evidence>
<dbReference type="Pfam" id="PF21365">
    <property type="entry name" value="Glyco_hydro_31_3rd"/>
    <property type="match status" value="1"/>
</dbReference>
<feature type="compositionally biased region" description="Low complexity" evidence="11">
    <location>
        <begin position="126"/>
        <end position="140"/>
    </location>
</feature>
<evidence type="ECO:0000259" key="14">
    <source>
        <dbReference type="Pfam" id="PF21365"/>
    </source>
</evidence>
<feature type="region of interest" description="Disordered" evidence="11">
    <location>
        <begin position="116"/>
        <end position="143"/>
    </location>
</feature>
<dbReference type="SUPFAM" id="SSF51011">
    <property type="entry name" value="Glycosyl hydrolase domain"/>
    <property type="match status" value="1"/>
</dbReference>
<dbReference type="InterPro" id="IPR017853">
    <property type="entry name" value="GH"/>
</dbReference>
<dbReference type="SUPFAM" id="SSF74650">
    <property type="entry name" value="Galactose mutarotase-like"/>
    <property type="match status" value="1"/>
</dbReference>
<evidence type="ECO:0000259" key="12">
    <source>
        <dbReference type="Pfam" id="PF01055"/>
    </source>
</evidence>
<evidence type="ECO:0000256" key="5">
    <source>
        <dbReference type="ARBA" id="ARBA00022801"/>
    </source>
</evidence>
<feature type="region of interest" description="Disordered" evidence="11">
    <location>
        <begin position="158"/>
        <end position="185"/>
    </location>
</feature>